<dbReference type="PROSITE" id="PS00028">
    <property type="entry name" value="ZINC_FINGER_C2H2_1"/>
    <property type="match status" value="1"/>
</dbReference>
<dbReference type="Pfam" id="PF19422">
    <property type="entry name" value="Ariadne"/>
    <property type="match status" value="1"/>
</dbReference>
<keyword evidence="6" id="KW-0863">Zinc-finger</keyword>
<dbReference type="EC" id="2.3.2.31" evidence="2"/>
<dbReference type="RefSeq" id="XP_024352823.1">
    <property type="nucleotide sequence ID" value="XM_024492690.1"/>
</dbReference>
<evidence type="ECO:0000256" key="6">
    <source>
        <dbReference type="ARBA" id="ARBA00022771"/>
    </source>
</evidence>
<keyword evidence="5" id="KW-0677">Repeat</keyword>
<name>W6UTE0_ECHGR</name>
<dbReference type="AlphaFoldDB" id="W6UTE0"/>
<dbReference type="PROSITE" id="PS51873">
    <property type="entry name" value="TRIAD"/>
    <property type="match status" value="1"/>
</dbReference>
<dbReference type="EMBL" id="APAU02000018">
    <property type="protein sequence ID" value="EUB61627.1"/>
    <property type="molecule type" value="Genomic_DNA"/>
</dbReference>
<evidence type="ECO:0000313" key="10">
    <source>
        <dbReference type="EMBL" id="EUB61627.1"/>
    </source>
</evidence>
<keyword evidence="7" id="KW-0833">Ubl conjugation pathway</keyword>
<dbReference type="Pfam" id="PF22191">
    <property type="entry name" value="IBR_1"/>
    <property type="match status" value="1"/>
</dbReference>
<dbReference type="CDD" id="cd20360">
    <property type="entry name" value="Rcat_RBR_TRIAD1"/>
    <property type="match status" value="1"/>
</dbReference>
<dbReference type="InterPro" id="IPR017907">
    <property type="entry name" value="Znf_RING_CS"/>
</dbReference>
<dbReference type="InterPro" id="IPR045840">
    <property type="entry name" value="Ariadne"/>
</dbReference>
<dbReference type="Proteomes" id="UP000019149">
    <property type="component" value="Unassembled WGS sequence"/>
</dbReference>
<comment type="catalytic activity">
    <reaction evidence="1">
        <text>[E2 ubiquitin-conjugating enzyme]-S-ubiquitinyl-L-cysteine + [acceptor protein]-L-lysine = [E2 ubiquitin-conjugating enzyme]-L-cysteine + [acceptor protein]-N(6)-ubiquitinyl-L-lysine.</text>
        <dbReference type="EC" id="2.3.2.31"/>
    </reaction>
</comment>
<evidence type="ECO:0000259" key="9">
    <source>
        <dbReference type="PROSITE" id="PS51873"/>
    </source>
</evidence>
<evidence type="ECO:0000256" key="7">
    <source>
        <dbReference type="ARBA" id="ARBA00022786"/>
    </source>
</evidence>
<dbReference type="CTD" id="36339156"/>
<dbReference type="Pfam" id="PF01485">
    <property type="entry name" value="IBR"/>
    <property type="match status" value="1"/>
</dbReference>
<evidence type="ECO:0000256" key="5">
    <source>
        <dbReference type="ARBA" id="ARBA00022737"/>
    </source>
</evidence>
<dbReference type="InterPro" id="IPR047556">
    <property type="entry name" value="Rcat_RBR_TRIAD1"/>
</dbReference>
<keyword evidence="11" id="KW-1185">Reference proteome</keyword>
<evidence type="ECO:0000256" key="2">
    <source>
        <dbReference type="ARBA" id="ARBA00012251"/>
    </source>
</evidence>
<comment type="caution">
    <text evidence="10">The sequence shown here is derived from an EMBL/GenBank/DDBJ whole genome shotgun (WGS) entry which is preliminary data.</text>
</comment>
<evidence type="ECO:0000256" key="1">
    <source>
        <dbReference type="ARBA" id="ARBA00001798"/>
    </source>
</evidence>
<keyword evidence="8" id="KW-0862">Zinc</keyword>
<dbReference type="GO" id="GO:0008270">
    <property type="term" value="F:zinc ion binding"/>
    <property type="evidence" value="ECO:0007669"/>
    <property type="project" value="UniProtKB-KW"/>
</dbReference>
<sequence>MVHTSTGVSPFKMPTGREMRVPSDIFVPNTDGSADNVPEQKKYYDRHCRTNVYQECDLVQLYRPIPPTGTHRKFHHPWSRDPFRVVKALSPTNYLVRNAQLRTRPVTVRHNKMRPYKGTPPVGYEDEVYVLTEDGRSSGGGEQKIGISWSDWTPLYLATTAPLLFEHCITKVPRMVDVEDDAGSLHDDYPDDCDDYYGLSEDSDKDDTVLGQNPALATARLFGMSCGHMFCLECWRAFFDVRISSSHVSIVECMAAKCNIRIPDDFILAVLDSPESVQKHRRHILNEVIEAHPRLRPCTDTHCTRVLYALEAPRALRVTCEGCGTQFCFSCTVEFHAPAHCETIKQWLQKCRDDSGTANYMAAHTKDCPNCGVVIEKNGGCNHMQCLKCQHQFCWVCLGPWRDHPVEYYDCSKYRKSEVSERESSRTRAREYLQRYLFYYERWENHERSLRLEEKHYASIQARIQSKVQNGEGTWIDWQYLLTAAETLRKCRYTLKYTYPYAYCPPAGAAQRLALFEYQQALLEAEVEDLSWKIAHAEITDQGALLNKMNICEKHRKTLIHEFY</sequence>
<dbReference type="GeneID" id="36339156"/>
<dbReference type="Gene3D" id="3.30.40.10">
    <property type="entry name" value="Zinc/RING finger domain, C3HC4 (zinc finger)"/>
    <property type="match status" value="1"/>
</dbReference>
<dbReference type="KEGG" id="egl:EGR_03441"/>
<proteinExistence type="predicted"/>
<dbReference type="OrthoDB" id="10009520at2759"/>
<gene>
    <name evidence="10" type="ORF">EGR_03441</name>
</gene>
<dbReference type="OMA" id="EFHAPAH"/>
<dbReference type="GO" id="GO:0061630">
    <property type="term" value="F:ubiquitin protein ligase activity"/>
    <property type="evidence" value="ECO:0007669"/>
    <property type="project" value="UniProtKB-EC"/>
</dbReference>
<evidence type="ECO:0000256" key="4">
    <source>
        <dbReference type="ARBA" id="ARBA00022723"/>
    </source>
</evidence>
<dbReference type="STRING" id="6210.W6UTE0"/>
<dbReference type="FunFam" id="1.20.120.1750:FF:000002">
    <property type="entry name" value="RBR-type E3 ubiquitin transferase"/>
    <property type="match status" value="1"/>
</dbReference>
<evidence type="ECO:0000256" key="8">
    <source>
        <dbReference type="ARBA" id="ARBA00022833"/>
    </source>
</evidence>
<accession>W6UTE0</accession>
<evidence type="ECO:0000313" key="11">
    <source>
        <dbReference type="Proteomes" id="UP000019149"/>
    </source>
</evidence>
<dbReference type="Gene3D" id="1.20.120.1750">
    <property type="match status" value="1"/>
</dbReference>
<dbReference type="InterPro" id="IPR031127">
    <property type="entry name" value="E3_UB_ligase_RBR"/>
</dbReference>
<dbReference type="PROSITE" id="PS00518">
    <property type="entry name" value="ZF_RING_1"/>
    <property type="match status" value="1"/>
</dbReference>
<protein>
    <recommendedName>
        <fullName evidence="2">RBR-type E3 ubiquitin transferase</fullName>
        <ecNumber evidence="2">2.3.2.31</ecNumber>
    </recommendedName>
</protein>
<dbReference type="InterPro" id="IPR002867">
    <property type="entry name" value="IBR_dom"/>
</dbReference>
<keyword evidence="3" id="KW-0808">Transferase</keyword>
<feature type="domain" description="RING-type" evidence="9">
    <location>
        <begin position="198"/>
        <end position="415"/>
    </location>
</feature>
<reference evidence="10 11" key="1">
    <citation type="journal article" date="2013" name="Nat. Genet.">
        <title>The genome of the hydatid tapeworm Echinococcus granulosus.</title>
        <authorList>
            <person name="Zheng H."/>
            <person name="Zhang W."/>
            <person name="Zhang L."/>
            <person name="Zhang Z."/>
            <person name="Li J."/>
            <person name="Lu G."/>
            <person name="Zhu Y."/>
            <person name="Wang Y."/>
            <person name="Huang Y."/>
            <person name="Liu J."/>
            <person name="Kang H."/>
            <person name="Chen J."/>
            <person name="Wang L."/>
            <person name="Chen A."/>
            <person name="Yu S."/>
            <person name="Gao Z."/>
            <person name="Jin L."/>
            <person name="Gu W."/>
            <person name="Wang Z."/>
            <person name="Zhao L."/>
            <person name="Shi B."/>
            <person name="Wen H."/>
            <person name="Lin R."/>
            <person name="Jones M.K."/>
            <person name="Brejova B."/>
            <person name="Vinar T."/>
            <person name="Zhao G."/>
            <person name="McManus D.P."/>
            <person name="Chen Z."/>
            <person name="Zhou Y."/>
            <person name="Wang S."/>
        </authorList>
    </citation>
    <scope>NUCLEOTIDE SEQUENCE [LARGE SCALE GENOMIC DNA]</scope>
</reference>
<dbReference type="SMART" id="SM00647">
    <property type="entry name" value="IBR"/>
    <property type="match status" value="2"/>
</dbReference>
<dbReference type="InterPro" id="IPR013083">
    <property type="entry name" value="Znf_RING/FYVE/PHD"/>
</dbReference>
<dbReference type="PANTHER" id="PTHR11685">
    <property type="entry name" value="RBR FAMILY RING FINGER AND IBR DOMAIN-CONTAINING"/>
    <property type="match status" value="1"/>
</dbReference>
<dbReference type="InterPro" id="IPR013087">
    <property type="entry name" value="Znf_C2H2_type"/>
</dbReference>
<evidence type="ECO:0000256" key="3">
    <source>
        <dbReference type="ARBA" id="ARBA00022679"/>
    </source>
</evidence>
<organism evidence="10 11">
    <name type="scientific">Echinococcus granulosus</name>
    <name type="common">Hydatid tapeworm</name>
    <dbReference type="NCBI Taxonomy" id="6210"/>
    <lineage>
        <taxon>Eukaryota</taxon>
        <taxon>Metazoa</taxon>
        <taxon>Spiralia</taxon>
        <taxon>Lophotrochozoa</taxon>
        <taxon>Platyhelminthes</taxon>
        <taxon>Cestoda</taxon>
        <taxon>Eucestoda</taxon>
        <taxon>Cyclophyllidea</taxon>
        <taxon>Taeniidae</taxon>
        <taxon>Echinococcus</taxon>
        <taxon>Echinococcus granulosus group</taxon>
    </lineage>
</organism>
<keyword evidence="4" id="KW-0479">Metal-binding</keyword>
<dbReference type="InterPro" id="IPR044066">
    <property type="entry name" value="TRIAD_supradom"/>
</dbReference>
<dbReference type="GO" id="GO:0016567">
    <property type="term" value="P:protein ubiquitination"/>
    <property type="evidence" value="ECO:0007669"/>
    <property type="project" value="InterPro"/>
</dbReference>
<dbReference type="SUPFAM" id="SSF57850">
    <property type="entry name" value="RING/U-box"/>
    <property type="match status" value="3"/>
</dbReference>